<dbReference type="OrthoDB" id="9804199at2"/>
<dbReference type="PANTHER" id="PTHR43166:SF30">
    <property type="entry name" value="METHIONINE IMPORT ATP-BINDING PROTEIN METN"/>
    <property type="match status" value="1"/>
</dbReference>
<gene>
    <name evidence="10" type="ORF">EDC18_10625</name>
</gene>
<name>A0A4R3MNG5_9FIRM</name>
<dbReference type="InterPro" id="IPR003439">
    <property type="entry name" value="ABC_transporter-like_ATP-bd"/>
</dbReference>
<dbReference type="EMBL" id="SMAL01000006">
    <property type="protein sequence ID" value="TCT14229.1"/>
    <property type="molecule type" value="Genomic_DNA"/>
</dbReference>
<evidence type="ECO:0000256" key="6">
    <source>
        <dbReference type="ARBA" id="ARBA00022967"/>
    </source>
</evidence>
<organism evidence="10 11">
    <name type="scientific">Natranaerovirga pectinivora</name>
    <dbReference type="NCBI Taxonomy" id="682400"/>
    <lineage>
        <taxon>Bacteria</taxon>
        <taxon>Bacillati</taxon>
        <taxon>Bacillota</taxon>
        <taxon>Clostridia</taxon>
        <taxon>Lachnospirales</taxon>
        <taxon>Natranaerovirgaceae</taxon>
        <taxon>Natranaerovirga</taxon>
    </lineage>
</organism>
<sequence length="335" mass="36924">MIELRNLHKVYNTRGKAVQALNNVNIRINKGEIFGVIGLSGAGKSSLIRCINMLETPNSGEVIVEGTDLTKLKPKALRTYRKKIGMIFQQFNLLMNSTVYDNIAFPLKIAKVSKSEIDRRVNELLELVELKDKKDSYPSQLSGGQKQRVGIARALANNPDIILSDEATSALDPTTTESILNLLKNINKELGITVVLITHEMSVIKKICDRVAVMENGEVVEEGSVIQVFAKPKTQVAKKFLKDTITELPKGFIAGISSNEKILRLFFIGDSATEPIISNMIKQFDIDITILAGNIERIQDSAVGNLLIKIKGSKESIASAMGYLEKNKLGIEVTK</sequence>
<dbReference type="Pfam" id="PF00005">
    <property type="entry name" value="ABC_tran"/>
    <property type="match status" value="1"/>
</dbReference>
<keyword evidence="11" id="KW-1185">Reference proteome</keyword>
<evidence type="ECO:0000313" key="10">
    <source>
        <dbReference type="EMBL" id="TCT14229.1"/>
    </source>
</evidence>
<keyword evidence="5 10" id="KW-0067">ATP-binding</keyword>
<dbReference type="Gene3D" id="3.40.50.300">
    <property type="entry name" value="P-loop containing nucleotide triphosphate hydrolases"/>
    <property type="match status" value="1"/>
</dbReference>
<dbReference type="PROSITE" id="PS00211">
    <property type="entry name" value="ABC_TRANSPORTER_1"/>
    <property type="match status" value="1"/>
</dbReference>
<dbReference type="GO" id="GO:0005886">
    <property type="term" value="C:plasma membrane"/>
    <property type="evidence" value="ECO:0007669"/>
    <property type="project" value="UniProtKB-ARBA"/>
</dbReference>
<comment type="similarity">
    <text evidence="1">Belongs to the ABC transporter superfamily.</text>
</comment>
<evidence type="ECO:0000256" key="1">
    <source>
        <dbReference type="ARBA" id="ARBA00005417"/>
    </source>
</evidence>
<dbReference type="PANTHER" id="PTHR43166">
    <property type="entry name" value="AMINO ACID IMPORT ATP-BINDING PROTEIN"/>
    <property type="match status" value="1"/>
</dbReference>
<dbReference type="Pfam" id="PF09383">
    <property type="entry name" value="NIL"/>
    <property type="match status" value="1"/>
</dbReference>
<dbReference type="InterPro" id="IPR017871">
    <property type="entry name" value="ABC_transporter-like_CS"/>
</dbReference>
<dbReference type="RefSeq" id="WP_132252725.1">
    <property type="nucleotide sequence ID" value="NZ_SMAL01000006.1"/>
</dbReference>
<evidence type="ECO:0000256" key="8">
    <source>
        <dbReference type="ARBA" id="ARBA00023136"/>
    </source>
</evidence>
<evidence type="ECO:0000256" key="4">
    <source>
        <dbReference type="ARBA" id="ARBA00022741"/>
    </source>
</evidence>
<feature type="domain" description="ABC transporter" evidence="9">
    <location>
        <begin position="2"/>
        <end position="241"/>
    </location>
</feature>
<evidence type="ECO:0000313" key="11">
    <source>
        <dbReference type="Proteomes" id="UP000294902"/>
    </source>
</evidence>
<keyword evidence="7" id="KW-0029">Amino-acid transport</keyword>
<dbReference type="SMART" id="SM00930">
    <property type="entry name" value="NIL"/>
    <property type="match status" value="1"/>
</dbReference>
<dbReference type="CDD" id="cd03258">
    <property type="entry name" value="ABC_MetN_methionine_transporter"/>
    <property type="match status" value="1"/>
</dbReference>
<dbReference type="Proteomes" id="UP000294902">
    <property type="component" value="Unassembled WGS sequence"/>
</dbReference>
<comment type="caution">
    <text evidence="10">The sequence shown here is derived from an EMBL/GenBank/DDBJ whole genome shotgun (WGS) entry which is preliminary data.</text>
</comment>
<dbReference type="SUPFAM" id="SSF52540">
    <property type="entry name" value="P-loop containing nucleoside triphosphate hydrolases"/>
    <property type="match status" value="1"/>
</dbReference>
<dbReference type="Gene3D" id="3.30.70.260">
    <property type="match status" value="1"/>
</dbReference>
<dbReference type="InterPro" id="IPR041701">
    <property type="entry name" value="MetN_ABC"/>
</dbReference>
<dbReference type="SMART" id="SM00382">
    <property type="entry name" value="AAA"/>
    <property type="match status" value="1"/>
</dbReference>
<dbReference type="PROSITE" id="PS50893">
    <property type="entry name" value="ABC_TRANSPORTER_2"/>
    <property type="match status" value="1"/>
</dbReference>
<keyword evidence="4" id="KW-0547">Nucleotide-binding</keyword>
<dbReference type="InterPro" id="IPR018449">
    <property type="entry name" value="NIL_domain"/>
</dbReference>
<dbReference type="FunFam" id="3.40.50.300:FF:000056">
    <property type="entry name" value="Cell division ATP-binding protein FtsE"/>
    <property type="match status" value="1"/>
</dbReference>
<dbReference type="GO" id="GO:0005524">
    <property type="term" value="F:ATP binding"/>
    <property type="evidence" value="ECO:0007669"/>
    <property type="project" value="UniProtKB-KW"/>
</dbReference>
<dbReference type="SUPFAM" id="SSF55021">
    <property type="entry name" value="ACT-like"/>
    <property type="match status" value="1"/>
</dbReference>
<dbReference type="InterPro" id="IPR050086">
    <property type="entry name" value="MetN_ABC_transporter-like"/>
</dbReference>
<evidence type="ECO:0000256" key="7">
    <source>
        <dbReference type="ARBA" id="ARBA00022970"/>
    </source>
</evidence>
<evidence type="ECO:0000256" key="3">
    <source>
        <dbReference type="ARBA" id="ARBA00022475"/>
    </source>
</evidence>
<keyword evidence="8" id="KW-0472">Membrane</keyword>
<keyword evidence="2" id="KW-0813">Transport</keyword>
<dbReference type="InterPro" id="IPR003593">
    <property type="entry name" value="AAA+_ATPase"/>
</dbReference>
<evidence type="ECO:0000259" key="9">
    <source>
        <dbReference type="PROSITE" id="PS50893"/>
    </source>
</evidence>
<protein>
    <submittedName>
        <fullName evidence="10">D-methionine transport system ATP-binding protein</fullName>
    </submittedName>
</protein>
<dbReference type="GO" id="GO:0006865">
    <property type="term" value="P:amino acid transport"/>
    <property type="evidence" value="ECO:0007669"/>
    <property type="project" value="UniProtKB-KW"/>
</dbReference>
<reference evidence="10 11" key="1">
    <citation type="submission" date="2019-03" db="EMBL/GenBank/DDBJ databases">
        <title>Genomic Encyclopedia of Type Strains, Phase IV (KMG-IV): sequencing the most valuable type-strain genomes for metagenomic binning, comparative biology and taxonomic classification.</title>
        <authorList>
            <person name="Goeker M."/>
        </authorList>
    </citation>
    <scope>NUCLEOTIDE SEQUENCE [LARGE SCALE GENOMIC DNA]</scope>
    <source>
        <strain evidence="10 11">DSM 24629</strain>
    </source>
</reference>
<accession>A0A4R3MNG5</accession>
<proteinExistence type="inferred from homology"/>
<evidence type="ECO:0000256" key="2">
    <source>
        <dbReference type="ARBA" id="ARBA00022448"/>
    </source>
</evidence>
<dbReference type="GO" id="GO:0016887">
    <property type="term" value="F:ATP hydrolysis activity"/>
    <property type="evidence" value="ECO:0007669"/>
    <property type="project" value="InterPro"/>
</dbReference>
<dbReference type="InterPro" id="IPR027417">
    <property type="entry name" value="P-loop_NTPase"/>
</dbReference>
<dbReference type="AlphaFoldDB" id="A0A4R3MNG5"/>
<keyword evidence="3" id="KW-1003">Cell membrane</keyword>
<keyword evidence="6" id="KW-1278">Translocase</keyword>
<dbReference type="InterPro" id="IPR045865">
    <property type="entry name" value="ACT-like_dom_sf"/>
</dbReference>
<evidence type="ECO:0000256" key="5">
    <source>
        <dbReference type="ARBA" id="ARBA00022840"/>
    </source>
</evidence>